<comment type="caution">
    <text evidence="7">The sequence shown here is derived from an EMBL/GenBank/DDBJ whole genome shotgun (WGS) entry which is preliminary data.</text>
</comment>
<dbReference type="InterPro" id="IPR001279">
    <property type="entry name" value="Metallo-B-lactamas"/>
</dbReference>
<dbReference type="InterPro" id="IPR051453">
    <property type="entry name" value="MBL_Glyoxalase_II"/>
</dbReference>
<dbReference type="PANTHER" id="PTHR46233:SF3">
    <property type="entry name" value="HYDROXYACYLGLUTATHIONE HYDROLASE GLOC"/>
    <property type="match status" value="1"/>
</dbReference>
<dbReference type="CDD" id="cd06262">
    <property type="entry name" value="metallo-hydrolase-like_MBL-fold"/>
    <property type="match status" value="1"/>
</dbReference>
<keyword evidence="8" id="KW-1185">Reference proteome</keyword>
<dbReference type="Pfam" id="PF00753">
    <property type="entry name" value="Lactamase_B"/>
    <property type="match status" value="1"/>
</dbReference>
<protein>
    <submittedName>
        <fullName evidence="7">MBL fold metallo-hydrolase</fullName>
    </submittedName>
</protein>
<feature type="domain" description="Metallo-beta-lactamase" evidence="6">
    <location>
        <begin position="12"/>
        <end position="189"/>
    </location>
</feature>
<sequence length="206" mass="22307">MKILRIPAGIYAANCYIIYPEDKKEGIVLDPGGDVEDIIAAIDRNDLNIKYIILTHGHADHIGGVKGLKDKLGVPVMIHEKDRELLIDGDKNLSSVMAMGTVEIEPDVLLKDGDKIEFGGLAAEVIHTPGHTPGGICLKIGDNLFTGDTLFAGSIGRTDFLGGSYEEIIKSIKEKLVIYPDNTQVYPGHGPSSTIKNEKSSNPFLR</sequence>
<comment type="cofactor">
    <cofactor evidence="1">
        <name>Zn(2+)</name>
        <dbReference type="ChEBI" id="CHEBI:29105"/>
    </cofactor>
</comment>
<dbReference type="PROSITE" id="PS00743">
    <property type="entry name" value="BETA_LACTAMASE_B_1"/>
    <property type="match status" value="1"/>
</dbReference>
<gene>
    <name evidence="7" type="ORF">KQI42_16645</name>
</gene>
<evidence type="ECO:0000256" key="5">
    <source>
        <dbReference type="SAM" id="MobiDB-lite"/>
    </source>
</evidence>
<dbReference type="SMART" id="SM00849">
    <property type="entry name" value="Lactamase_B"/>
    <property type="match status" value="1"/>
</dbReference>
<keyword evidence="2" id="KW-0479">Metal-binding</keyword>
<evidence type="ECO:0000256" key="3">
    <source>
        <dbReference type="ARBA" id="ARBA00022801"/>
    </source>
</evidence>
<dbReference type="InterPro" id="IPR001018">
    <property type="entry name" value="Beta-lactamase_class-B_CS"/>
</dbReference>
<feature type="region of interest" description="Disordered" evidence="5">
    <location>
        <begin position="187"/>
        <end position="206"/>
    </location>
</feature>
<name>A0ABS6EB34_9FIRM</name>
<evidence type="ECO:0000256" key="2">
    <source>
        <dbReference type="ARBA" id="ARBA00022723"/>
    </source>
</evidence>
<organism evidence="7 8">
    <name type="scientific">Tissierella simiarum</name>
    <dbReference type="NCBI Taxonomy" id="2841534"/>
    <lineage>
        <taxon>Bacteria</taxon>
        <taxon>Bacillati</taxon>
        <taxon>Bacillota</taxon>
        <taxon>Tissierellia</taxon>
        <taxon>Tissierellales</taxon>
        <taxon>Tissierellaceae</taxon>
        <taxon>Tissierella</taxon>
    </lineage>
</organism>
<accession>A0ABS6EB34</accession>
<keyword evidence="4" id="KW-0862">Zinc</keyword>
<dbReference type="RefSeq" id="WP_216521403.1">
    <property type="nucleotide sequence ID" value="NZ_JAHLPM010000017.1"/>
</dbReference>
<evidence type="ECO:0000256" key="4">
    <source>
        <dbReference type="ARBA" id="ARBA00022833"/>
    </source>
</evidence>
<evidence type="ECO:0000259" key="6">
    <source>
        <dbReference type="SMART" id="SM00849"/>
    </source>
</evidence>
<dbReference type="EMBL" id="JAHLPM010000017">
    <property type="protein sequence ID" value="MBU5439645.1"/>
    <property type="molecule type" value="Genomic_DNA"/>
</dbReference>
<evidence type="ECO:0000256" key="1">
    <source>
        <dbReference type="ARBA" id="ARBA00001947"/>
    </source>
</evidence>
<reference evidence="7 8" key="1">
    <citation type="submission" date="2021-06" db="EMBL/GenBank/DDBJ databases">
        <authorList>
            <person name="Sun Q."/>
            <person name="Li D."/>
        </authorList>
    </citation>
    <scope>NUCLEOTIDE SEQUENCE [LARGE SCALE GENOMIC DNA]</scope>
    <source>
        <strain evidence="7 8">MSJ-40</strain>
    </source>
</reference>
<evidence type="ECO:0000313" key="7">
    <source>
        <dbReference type="EMBL" id="MBU5439645.1"/>
    </source>
</evidence>
<proteinExistence type="predicted"/>
<dbReference type="Proteomes" id="UP000749471">
    <property type="component" value="Unassembled WGS sequence"/>
</dbReference>
<dbReference type="PANTHER" id="PTHR46233">
    <property type="entry name" value="HYDROXYACYLGLUTATHIONE HYDROLASE GLOC"/>
    <property type="match status" value="1"/>
</dbReference>
<evidence type="ECO:0000313" key="8">
    <source>
        <dbReference type="Proteomes" id="UP000749471"/>
    </source>
</evidence>
<keyword evidence="3" id="KW-0378">Hydrolase</keyword>